<accession>A0A9D2AU02</accession>
<proteinExistence type="predicted"/>
<organism evidence="1 2">
    <name type="scientific">Candidatus Mediterraneibacter caccavium</name>
    <dbReference type="NCBI Taxonomy" id="2838661"/>
    <lineage>
        <taxon>Bacteria</taxon>
        <taxon>Bacillati</taxon>
        <taxon>Bacillota</taxon>
        <taxon>Clostridia</taxon>
        <taxon>Lachnospirales</taxon>
        <taxon>Lachnospiraceae</taxon>
        <taxon>Mediterraneibacter</taxon>
    </lineage>
</organism>
<dbReference type="Pfam" id="PF18941">
    <property type="entry name" value="DUF5688"/>
    <property type="match status" value="1"/>
</dbReference>
<evidence type="ECO:0000313" key="1">
    <source>
        <dbReference type="EMBL" id="HIX49031.1"/>
    </source>
</evidence>
<comment type="caution">
    <text evidence="1">The sequence shown here is derived from an EMBL/GenBank/DDBJ whole genome shotgun (WGS) entry which is preliminary data.</text>
</comment>
<sequence>MDYREFTGAVEDQMNRRLKGGVQASLYTAVKNNGKERTGVLIESPGINISPTIYLEEYFEDYQKGKCLGMIVDEILGFYDSIKREGPWDCEMLKNYDGVKDRIVFKLVNTLKNRKFLSTVPHRSYLDLSVVFYVLLEVTADGTAAMTVSESHMEQWKVTTDILWSDALRNVKRLLPAEFVTMNHALKEMLRGREEGEVSGNDSGNDSGNLLLGKGTERDGMYILSNSLRSYGAACIAYPHILEMIGEILRRDYYVLPSSVHEVIIVPWSPGLDIRELDEMVREINVTQVAEEEVLSSHAYLYRRSTGLLCGGNARQNGRAAG</sequence>
<dbReference type="AlphaFoldDB" id="A0A9D2AU02"/>
<evidence type="ECO:0000313" key="2">
    <source>
        <dbReference type="Proteomes" id="UP000824243"/>
    </source>
</evidence>
<protein>
    <submittedName>
        <fullName evidence="1">Uncharacterized protein</fullName>
    </submittedName>
</protein>
<dbReference type="Proteomes" id="UP000824243">
    <property type="component" value="Unassembled WGS sequence"/>
</dbReference>
<gene>
    <name evidence="1" type="ORF">H9981_08505</name>
</gene>
<reference evidence="1" key="2">
    <citation type="submission" date="2021-04" db="EMBL/GenBank/DDBJ databases">
        <authorList>
            <person name="Gilroy R."/>
        </authorList>
    </citation>
    <scope>NUCLEOTIDE SEQUENCE</scope>
    <source>
        <strain evidence="1">ChiSjej5B23-15282</strain>
    </source>
</reference>
<name>A0A9D2AU02_9FIRM</name>
<dbReference type="EMBL" id="DXFA01000144">
    <property type="protein sequence ID" value="HIX49031.1"/>
    <property type="molecule type" value="Genomic_DNA"/>
</dbReference>
<dbReference type="InterPro" id="IPR043743">
    <property type="entry name" value="DUF5688"/>
</dbReference>
<reference evidence="1" key="1">
    <citation type="journal article" date="2021" name="PeerJ">
        <title>Extensive microbial diversity within the chicken gut microbiome revealed by metagenomics and culture.</title>
        <authorList>
            <person name="Gilroy R."/>
            <person name="Ravi A."/>
            <person name="Getino M."/>
            <person name="Pursley I."/>
            <person name="Horton D.L."/>
            <person name="Alikhan N.F."/>
            <person name="Baker D."/>
            <person name="Gharbi K."/>
            <person name="Hall N."/>
            <person name="Watson M."/>
            <person name="Adriaenssens E.M."/>
            <person name="Foster-Nyarko E."/>
            <person name="Jarju S."/>
            <person name="Secka A."/>
            <person name="Antonio M."/>
            <person name="Oren A."/>
            <person name="Chaudhuri R.R."/>
            <person name="La Ragione R."/>
            <person name="Hildebrand F."/>
            <person name="Pallen M.J."/>
        </authorList>
    </citation>
    <scope>NUCLEOTIDE SEQUENCE</scope>
    <source>
        <strain evidence="1">ChiSjej5B23-15282</strain>
    </source>
</reference>